<gene>
    <name evidence="1" type="ORF">YOLOSWAG_250</name>
</gene>
<dbReference type="EMBL" id="KY448244">
    <property type="protein sequence ID" value="AQT28724.1"/>
    <property type="molecule type" value="Genomic_DNA"/>
</dbReference>
<evidence type="ECO:0000313" key="2">
    <source>
        <dbReference type="Proteomes" id="UP000221250"/>
    </source>
</evidence>
<sequence>MIASTINATYETTNMTTNIFPELNIDELTAFVNRINPQLNKNVKLCVESHDDEDNTGHIYAVEVDENGEDSDAMWGWLIDVPCAECEKFYFMYGGNFPHDQEGSCEIDDASFIAKVNSLEF</sequence>
<evidence type="ECO:0000313" key="1">
    <source>
        <dbReference type="EMBL" id="AQT28724.1"/>
    </source>
</evidence>
<dbReference type="Proteomes" id="UP000221250">
    <property type="component" value="Segment"/>
</dbReference>
<organism evidence="1 2">
    <name type="scientific">Erwinia phage vB_EamM_Yoloswag</name>
    <dbReference type="NCBI Taxonomy" id="1958956"/>
    <lineage>
        <taxon>Viruses</taxon>
        <taxon>Duplodnaviria</taxon>
        <taxon>Heunggongvirae</taxon>
        <taxon>Uroviricota</taxon>
        <taxon>Caudoviricetes</taxon>
        <taxon>Yoloswagvirus</taxon>
        <taxon>Yoloswagvirus yoloswag</taxon>
    </lineage>
</organism>
<keyword evidence="2" id="KW-1185">Reference proteome</keyword>
<accession>A0A1S6L3G3</accession>
<name>A0A1S6L3G3_9CAUD</name>
<reference evidence="1 2" key="1">
    <citation type="submission" date="2017-01" db="EMBL/GenBank/DDBJ databases">
        <authorList>
            <person name="Mah S.A."/>
            <person name="Swanson W.J."/>
            <person name="Moy G.W."/>
            <person name="Vacquier V.D."/>
        </authorList>
    </citation>
    <scope>NUCLEOTIDE SEQUENCE [LARGE SCALE GENOMIC DNA]</scope>
</reference>
<protein>
    <submittedName>
        <fullName evidence="1">Uncharacterized protein</fullName>
    </submittedName>
</protein>
<proteinExistence type="predicted"/>